<dbReference type="Pfam" id="PF02452">
    <property type="entry name" value="PemK_toxin"/>
    <property type="match status" value="1"/>
</dbReference>
<proteinExistence type="predicted"/>
<dbReference type="GO" id="GO:0016075">
    <property type="term" value="P:rRNA catabolic process"/>
    <property type="evidence" value="ECO:0007669"/>
    <property type="project" value="TreeGrafter"/>
</dbReference>
<dbReference type="GO" id="GO:0004521">
    <property type="term" value="F:RNA endonuclease activity"/>
    <property type="evidence" value="ECO:0007669"/>
    <property type="project" value="TreeGrafter"/>
</dbReference>
<gene>
    <name evidence="1" type="ORF">A6A05_15410</name>
</gene>
<dbReference type="STRING" id="1437059.A6A05_15410"/>
<dbReference type="Proteomes" id="UP000078543">
    <property type="component" value="Unassembled WGS sequence"/>
</dbReference>
<sequence length="118" mass="13028">MSARGEDFTKGYVPSRGDVVHLDWNPALGHEMKGPHYGLVLSQNAYNIGTGLVVVSPITSKVGKLSAFEFEVRVGRVNGVAVLSQFRTLDFQTRSIQYEGAMSTEQIDEAARRVRMIL</sequence>
<dbReference type="EMBL" id="LWQU01000164">
    <property type="protein sequence ID" value="OAN47729.1"/>
    <property type="molecule type" value="Genomic_DNA"/>
</dbReference>
<dbReference type="GO" id="GO:0006402">
    <property type="term" value="P:mRNA catabolic process"/>
    <property type="evidence" value="ECO:0007669"/>
    <property type="project" value="TreeGrafter"/>
</dbReference>
<dbReference type="PANTHER" id="PTHR33988:SF3">
    <property type="entry name" value="ENDORIBONUCLEASE TOXIN CHPB-RELATED"/>
    <property type="match status" value="1"/>
</dbReference>
<dbReference type="InterPro" id="IPR003477">
    <property type="entry name" value="PemK-like"/>
</dbReference>
<dbReference type="PANTHER" id="PTHR33988">
    <property type="entry name" value="ENDORIBONUCLEASE MAZF-RELATED"/>
    <property type="match status" value="1"/>
</dbReference>
<comment type="caution">
    <text evidence="1">The sequence shown here is derived from an EMBL/GenBank/DDBJ whole genome shotgun (WGS) entry which is preliminary data.</text>
</comment>
<dbReference type="OrthoDB" id="9808744at2"/>
<protein>
    <recommendedName>
        <fullName evidence="3">Growth inhibitor PemK</fullName>
    </recommendedName>
</protein>
<evidence type="ECO:0008006" key="3">
    <source>
        <dbReference type="Google" id="ProtNLM"/>
    </source>
</evidence>
<dbReference type="RefSeq" id="WP_068503314.1">
    <property type="nucleotide sequence ID" value="NZ_LWQU01000164.1"/>
</dbReference>
<organism evidence="1 2">
    <name type="scientific">Magnetospirillum moscoviense</name>
    <dbReference type="NCBI Taxonomy" id="1437059"/>
    <lineage>
        <taxon>Bacteria</taxon>
        <taxon>Pseudomonadati</taxon>
        <taxon>Pseudomonadota</taxon>
        <taxon>Alphaproteobacteria</taxon>
        <taxon>Rhodospirillales</taxon>
        <taxon>Rhodospirillaceae</taxon>
        <taxon>Magnetospirillum</taxon>
    </lineage>
</organism>
<dbReference type="SUPFAM" id="SSF50118">
    <property type="entry name" value="Cell growth inhibitor/plasmid maintenance toxic component"/>
    <property type="match status" value="1"/>
</dbReference>
<accession>A0A178MG91</accession>
<dbReference type="AlphaFoldDB" id="A0A178MG91"/>
<dbReference type="InterPro" id="IPR011067">
    <property type="entry name" value="Plasmid_toxin/cell-grow_inhib"/>
</dbReference>
<reference evidence="1 2" key="1">
    <citation type="submission" date="2016-04" db="EMBL/GenBank/DDBJ databases">
        <title>Draft genome sequence of freshwater magnetotactic bacteria Magnetospirillum marisnigri SP-1 and Magnetospirillum moscoviense BB-1.</title>
        <authorList>
            <person name="Koziaeva V."/>
            <person name="Dziuba M.V."/>
            <person name="Ivanov T.M."/>
            <person name="Kuznetsov B."/>
            <person name="Grouzdev D.S."/>
        </authorList>
    </citation>
    <scope>NUCLEOTIDE SEQUENCE [LARGE SCALE GENOMIC DNA]</scope>
    <source>
        <strain evidence="1 2">BB-1</strain>
    </source>
</reference>
<dbReference type="Gene3D" id="2.30.30.110">
    <property type="match status" value="1"/>
</dbReference>
<name>A0A178MG91_9PROT</name>
<evidence type="ECO:0000313" key="2">
    <source>
        <dbReference type="Proteomes" id="UP000078543"/>
    </source>
</evidence>
<evidence type="ECO:0000313" key="1">
    <source>
        <dbReference type="EMBL" id="OAN47729.1"/>
    </source>
</evidence>
<dbReference type="GO" id="GO:0003677">
    <property type="term" value="F:DNA binding"/>
    <property type="evidence" value="ECO:0007669"/>
    <property type="project" value="InterPro"/>
</dbReference>
<keyword evidence="2" id="KW-1185">Reference proteome</keyword>